<evidence type="ECO:0000313" key="1">
    <source>
        <dbReference type="EMBL" id="SFU01365.1"/>
    </source>
</evidence>
<dbReference type="RefSeq" id="WP_093583437.1">
    <property type="nucleotide sequence ID" value="NZ_FPBA01000024.1"/>
</dbReference>
<dbReference type="PANTHER" id="PTHR42905">
    <property type="entry name" value="PHOSPHOENOLPYRUVATE CARBOXYLASE"/>
    <property type="match status" value="1"/>
</dbReference>
<dbReference type="SUPFAM" id="SSF51621">
    <property type="entry name" value="Phosphoenolpyruvate/pyruvate domain"/>
    <property type="match status" value="1"/>
</dbReference>
<dbReference type="InterPro" id="IPR040442">
    <property type="entry name" value="Pyrv_kinase-like_dom_sf"/>
</dbReference>
<protein>
    <submittedName>
        <fullName evidence="1">Carboxyvinyl-carboxyphosphonate phosphorylmutase</fullName>
    </submittedName>
</protein>
<evidence type="ECO:0000313" key="2">
    <source>
        <dbReference type="Proteomes" id="UP000199546"/>
    </source>
</evidence>
<dbReference type="OrthoDB" id="9771433at2"/>
<dbReference type="STRING" id="1296565.SAMN05660657_04739"/>
<sequence>MVPSLRTLISENSPLIVPLAYDGISARLVRALNFKAAYIGSFAVSAAKYGLPDIGFVGLDDMADMVRRIAPIVEVPVIVDGEGGFGNPIHVARTVQVLERAGASATHIEDHIFGKHIGAPQVLPVKQAVDKIKAALDARSSDDFLIIARSDALVSEGEEATIDRLLAYQEAGADLLFLARAQQPGEVQNKRLAEGSRVPIVMTNAPGWSAAELAEQGADVVFYPTTAYLAAESSMRRAMEVLAAEASTVRIDNDYKSFEEFDQFLGIDDYGAKARTLGLIP</sequence>
<dbReference type="AlphaFoldDB" id="A0A1I7CPK5"/>
<dbReference type="Gene3D" id="3.20.20.60">
    <property type="entry name" value="Phosphoenolpyruvate-binding domains"/>
    <property type="match status" value="1"/>
</dbReference>
<dbReference type="GO" id="GO:0016833">
    <property type="term" value="F:oxo-acid-lyase activity"/>
    <property type="evidence" value="ECO:0007669"/>
    <property type="project" value="UniProtKB-ARBA"/>
</dbReference>
<gene>
    <name evidence="1" type="ORF">SAMN05660657_04739</name>
</gene>
<name>A0A1I7CPK5_9ACTN</name>
<dbReference type="InterPro" id="IPR039556">
    <property type="entry name" value="ICL/PEPM"/>
</dbReference>
<dbReference type="EMBL" id="FPBA01000024">
    <property type="protein sequence ID" value="SFU01365.1"/>
    <property type="molecule type" value="Genomic_DNA"/>
</dbReference>
<dbReference type="CDD" id="cd00377">
    <property type="entry name" value="ICL_PEPM"/>
    <property type="match status" value="1"/>
</dbReference>
<dbReference type="PANTHER" id="PTHR42905:SF5">
    <property type="entry name" value="CARBOXYVINYL-CARBOXYPHOSPHONATE PHOSPHORYLMUTASE, CHLOROPLASTIC"/>
    <property type="match status" value="1"/>
</dbReference>
<dbReference type="Pfam" id="PF13714">
    <property type="entry name" value="PEP_mutase"/>
    <property type="match status" value="1"/>
</dbReference>
<keyword evidence="2" id="KW-1185">Reference proteome</keyword>
<proteinExistence type="predicted"/>
<reference evidence="2" key="1">
    <citation type="submission" date="2016-10" db="EMBL/GenBank/DDBJ databases">
        <authorList>
            <person name="Varghese N."/>
            <person name="Submissions S."/>
        </authorList>
    </citation>
    <scope>NUCLEOTIDE SEQUENCE [LARGE SCALE GENOMIC DNA]</scope>
    <source>
        <strain evidence="2">DSM 46136</strain>
    </source>
</reference>
<dbReference type="InterPro" id="IPR015813">
    <property type="entry name" value="Pyrv/PenolPyrv_kinase-like_dom"/>
</dbReference>
<dbReference type="Proteomes" id="UP000199546">
    <property type="component" value="Unassembled WGS sequence"/>
</dbReference>
<accession>A0A1I7CPK5</accession>
<organism evidence="1 2">
    <name type="scientific">Geodermatophilus amargosae</name>
    <dbReference type="NCBI Taxonomy" id="1296565"/>
    <lineage>
        <taxon>Bacteria</taxon>
        <taxon>Bacillati</taxon>
        <taxon>Actinomycetota</taxon>
        <taxon>Actinomycetes</taxon>
        <taxon>Geodermatophilales</taxon>
        <taxon>Geodermatophilaceae</taxon>
        <taxon>Geodermatophilus</taxon>
    </lineage>
</organism>